<dbReference type="Proteomes" id="UP001189429">
    <property type="component" value="Unassembled WGS sequence"/>
</dbReference>
<sequence>MALGALAGWRWSWSGGERLKAKRFGEESVDFSFLREPAFQELKAARAEAVGAPTKVLLLRNVADAGEVDVDFECKLLEEARRFGRVRRCVVRECSAGADAGAVRAFLDFRLASDADRAAGT</sequence>
<dbReference type="EMBL" id="CAUYUJ010004302">
    <property type="protein sequence ID" value="CAK0808998.1"/>
    <property type="molecule type" value="Genomic_DNA"/>
</dbReference>
<proteinExistence type="predicted"/>
<organism evidence="1 2">
    <name type="scientific">Prorocentrum cordatum</name>
    <dbReference type="NCBI Taxonomy" id="2364126"/>
    <lineage>
        <taxon>Eukaryota</taxon>
        <taxon>Sar</taxon>
        <taxon>Alveolata</taxon>
        <taxon>Dinophyceae</taxon>
        <taxon>Prorocentrales</taxon>
        <taxon>Prorocentraceae</taxon>
        <taxon>Prorocentrum</taxon>
    </lineage>
</organism>
<reference evidence="1" key="1">
    <citation type="submission" date="2023-10" db="EMBL/GenBank/DDBJ databases">
        <authorList>
            <person name="Chen Y."/>
            <person name="Shah S."/>
            <person name="Dougan E. K."/>
            <person name="Thang M."/>
            <person name="Chan C."/>
        </authorList>
    </citation>
    <scope>NUCLEOTIDE SEQUENCE [LARGE SCALE GENOMIC DNA]</scope>
</reference>
<dbReference type="Gene3D" id="3.30.70.330">
    <property type="match status" value="1"/>
</dbReference>
<comment type="caution">
    <text evidence="1">The sequence shown here is derived from an EMBL/GenBank/DDBJ whole genome shotgun (WGS) entry which is preliminary data.</text>
</comment>
<protein>
    <submittedName>
        <fullName evidence="1">Uncharacterized protein</fullName>
    </submittedName>
</protein>
<dbReference type="InterPro" id="IPR012677">
    <property type="entry name" value="Nucleotide-bd_a/b_plait_sf"/>
</dbReference>
<evidence type="ECO:0000313" key="2">
    <source>
        <dbReference type="Proteomes" id="UP001189429"/>
    </source>
</evidence>
<accession>A0ABN9QV50</accession>
<gene>
    <name evidence="1" type="ORF">PCOR1329_LOCUS14391</name>
</gene>
<dbReference type="PANTHER" id="PTHR13288:SF8">
    <property type="entry name" value="SPLICING FACTOR 45"/>
    <property type="match status" value="1"/>
</dbReference>
<keyword evidence="2" id="KW-1185">Reference proteome</keyword>
<dbReference type="PANTHER" id="PTHR13288">
    <property type="entry name" value="SPLICING FACTOR 45 SPF45"/>
    <property type="match status" value="1"/>
</dbReference>
<evidence type="ECO:0000313" key="1">
    <source>
        <dbReference type="EMBL" id="CAK0808998.1"/>
    </source>
</evidence>
<name>A0ABN9QV50_9DINO</name>
<dbReference type="InterPro" id="IPR040052">
    <property type="entry name" value="RBM17"/>
</dbReference>